<evidence type="ECO:0000313" key="2">
    <source>
        <dbReference type="EMBL" id="PIR94798.1"/>
    </source>
</evidence>
<protein>
    <submittedName>
        <fullName evidence="2">Uncharacterized protein</fullName>
    </submittedName>
</protein>
<comment type="caution">
    <text evidence="2">The sequence shown here is derived from an EMBL/GenBank/DDBJ whole genome shotgun (WGS) entry which is preliminary data.</text>
</comment>
<accession>A0A2H0V6V3</accession>
<evidence type="ECO:0000256" key="1">
    <source>
        <dbReference type="SAM" id="SignalP"/>
    </source>
</evidence>
<sequence length="118" mass="13646">MTIYQKTGVIIAMLTLVMASNISAVYASPRETERLMQNFLQQEREDFFQTFEDDDYEAWKSKVGKNSDIAKIITKEKFSKFVQARRLARRGSYEESVKLAAELKDQIKNSVESHNLNS</sequence>
<organism evidence="2 3">
    <name type="scientific">Candidatus Falkowbacteria bacterium CG10_big_fil_rev_8_21_14_0_10_37_6</name>
    <dbReference type="NCBI Taxonomy" id="1974563"/>
    <lineage>
        <taxon>Bacteria</taxon>
        <taxon>Candidatus Falkowiibacteriota</taxon>
    </lineage>
</organism>
<dbReference type="Proteomes" id="UP000228614">
    <property type="component" value="Unassembled WGS sequence"/>
</dbReference>
<reference evidence="3" key="1">
    <citation type="submission" date="2017-09" db="EMBL/GenBank/DDBJ databases">
        <title>Depth-based differentiation of microbial function through sediment-hosted aquifers and enrichment of novel symbionts in the deep terrestrial subsurface.</title>
        <authorList>
            <person name="Probst A.J."/>
            <person name="Ladd B."/>
            <person name="Jarett J.K."/>
            <person name="Geller-Mcgrath D.E."/>
            <person name="Sieber C.M.K."/>
            <person name="Emerson J.B."/>
            <person name="Anantharaman K."/>
            <person name="Thomas B.C."/>
            <person name="Malmstrom R."/>
            <person name="Stieglmeier M."/>
            <person name="Klingl A."/>
            <person name="Woyke T."/>
            <person name="Ryan C.M."/>
            <person name="Banfield J.F."/>
        </authorList>
    </citation>
    <scope>NUCLEOTIDE SEQUENCE [LARGE SCALE GENOMIC DNA]</scope>
</reference>
<feature type="signal peptide" evidence="1">
    <location>
        <begin position="1"/>
        <end position="27"/>
    </location>
</feature>
<dbReference type="EMBL" id="PFAN01000110">
    <property type="protein sequence ID" value="PIR94798.1"/>
    <property type="molecule type" value="Genomic_DNA"/>
</dbReference>
<name>A0A2H0V6V3_9BACT</name>
<proteinExistence type="predicted"/>
<dbReference type="AlphaFoldDB" id="A0A2H0V6V3"/>
<gene>
    <name evidence="2" type="ORF">COT95_02220</name>
</gene>
<evidence type="ECO:0000313" key="3">
    <source>
        <dbReference type="Proteomes" id="UP000228614"/>
    </source>
</evidence>
<feature type="chain" id="PRO_5013742487" evidence="1">
    <location>
        <begin position="28"/>
        <end position="118"/>
    </location>
</feature>
<keyword evidence="1" id="KW-0732">Signal</keyword>